<feature type="region of interest" description="Disordered" evidence="1">
    <location>
        <begin position="86"/>
        <end position="109"/>
    </location>
</feature>
<feature type="compositionally biased region" description="Polar residues" evidence="1">
    <location>
        <begin position="86"/>
        <end position="95"/>
    </location>
</feature>
<reference evidence="2 3" key="1">
    <citation type="journal article" date="2015" name="Proc. Natl. Acad. Sci. U.S.A.">
        <title>The resurrection genome of Boea hygrometrica: A blueprint for survival of dehydration.</title>
        <authorList>
            <person name="Xiao L."/>
            <person name="Yang G."/>
            <person name="Zhang L."/>
            <person name="Yang X."/>
            <person name="Zhao S."/>
            <person name="Ji Z."/>
            <person name="Zhou Q."/>
            <person name="Hu M."/>
            <person name="Wang Y."/>
            <person name="Chen M."/>
            <person name="Xu Y."/>
            <person name="Jin H."/>
            <person name="Xiao X."/>
            <person name="Hu G."/>
            <person name="Bao F."/>
            <person name="Hu Y."/>
            <person name="Wan P."/>
            <person name="Li L."/>
            <person name="Deng X."/>
            <person name="Kuang T."/>
            <person name="Xiang C."/>
            <person name="Zhu J.K."/>
            <person name="Oliver M.J."/>
            <person name="He Y."/>
        </authorList>
    </citation>
    <scope>NUCLEOTIDE SEQUENCE [LARGE SCALE GENOMIC DNA]</scope>
    <source>
        <strain evidence="3">cv. XS01</strain>
    </source>
</reference>
<accession>A0A2Z7CET2</accession>
<dbReference type="Proteomes" id="UP000250235">
    <property type="component" value="Unassembled WGS sequence"/>
</dbReference>
<evidence type="ECO:0000256" key="1">
    <source>
        <dbReference type="SAM" id="MobiDB-lite"/>
    </source>
</evidence>
<gene>
    <name evidence="2" type="ORF">F511_42191</name>
</gene>
<organism evidence="2 3">
    <name type="scientific">Dorcoceras hygrometricum</name>
    <dbReference type="NCBI Taxonomy" id="472368"/>
    <lineage>
        <taxon>Eukaryota</taxon>
        <taxon>Viridiplantae</taxon>
        <taxon>Streptophyta</taxon>
        <taxon>Embryophyta</taxon>
        <taxon>Tracheophyta</taxon>
        <taxon>Spermatophyta</taxon>
        <taxon>Magnoliopsida</taxon>
        <taxon>eudicotyledons</taxon>
        <taxon>Gunneridae</taxon>
        <taxon>Pentapetalae</taxon>
        <taxon>asterids</taxon>
        <taxon>lamiids</taxon>
        <taxon>Lamiales</taxon>
        <taxon>Gesneriaceae</taxon>
        <taxon>Didymocarpoideae</taxon>
        <taxon>Trichosporeae</taxon>
        <taxon>Loxocarpinae</taxon>
        <taxon>Dorcoceras</taxon>
    </lineage>
</organism>
<evidence type="ECO:0000313" key="2">
    <source>
        <dbReference type="EMBL" id="KZV43003.1"/>
    </source>
</evidence>
<name>A0A2Z7CET2_9LAMI</name>
<dbReference type="AlphaFoldDB" id="A0A2Z7CET2"/>
<keyword evidence="3" id="KW-1185">Reference proteome</keyword>
<dbReference type="EMBL" id="KQ998283">
    <property type="protein sequence ID" value="KZV43003.1"/>
    <property type="molecule type" value="Genomic_DNA"/>
</dbReference>
<evidence type="ECO:0000313" key="3">
    <source>
        <dbReference type="Proteomes" id="UP000250235"/>
    </source>
</evidence>
<sequence>MAVASRIGSEETVSSKYVVPLIDLSSDEEEMLYVEARACGRKAKSNHIGLQSPVATEKVKRKKFGTVTTTAARPTNLETLSNMMNNNDAQKTRGTTAPIIIDVSDDSSA</sequence>
<protein>
    <submittedName>
        <fullName evidence="2">Uncharacterized protein</fullName>
    </submittedName>
</protein>
<proteinExistence type="predicted"/>